<feature type="transmembrane region" description="Helical" evidence="1">
    <location>
        <begin position="17"/>
        <end position="37"/>
    </location>
</feature>
<keyword evidence="1" id="KW-1133">Transmembrane helix</keyword>
<reference evidence="2" key="1">
    <citation type="submission" date="2014-11" db="EMBL/GenBank/DDBJ databases">
        <authorList>
            <person name="Amaro Gonzalez C."/>
        </authorList>
    </citation>
    <scope>NUCLEOTIDE SEQUENCE</scope>
</reference>
<organism evidence="2">
    <name type="scientific">Anguilla anguilla</name>
    <name type="common">European freshwater eel</name>
    <name type="synonym">Muraena anguilla</name>
    <dbReference type="NCBI Taxonomy" id="7936"/>
    <lineage>
        <taxon>Eukaryota</taxon>
        <taxon>Metazoa</taxon>
        <taxon>Chordata</taxon>
        <taxon>Craniata</taxon>
        <taxon>Vertebrata</taxon>
        <taxon>Euteleostomi</taxon>
        <taxon>Actinopterygii</taxon>
        <taxon>Neopterygii</taxon>
        <taxon>Teleostei</taxon>
        <taxon>Anguilliformes</taxon>
        <taxon>Anguillidae</taxon>
        <taxon>Anguilla</taxon>
    </lineage>
</organism>
<evidence type="ECO:0000256" key="1">
    <source>
        <dbReference type="SAM" id="Phobius"/>
    </source>
</evidence>
<dbReference type="AlphaFoldDB" id="A0A0E9STT0"/>
<keyword evidence="1" id="KW-0472">Membrane</keyword>
<dbReference type="EMBL" id="GBXM01064522">
    <property type="protein sequence ID" value="JAH44055.1"/>
    <property type="molecule type" value="Transcribed_RNA"/>
</dbReference>
<accession>A0A0E9STT0</accession>
<protein>
    <submittedName>
        <fullName evidence="2">Uncharacterized protein</fullName>
    </submittedName>
</protein>
<reference evidence="2" key="2">
    <citation type="journal article" date="2015" name="Fish Shellfish Immunol.">
        <title>Early steps in the European eel (Anguilla anguilla)-Vibrio vulnificus interaction in the gills: Role of the RtxA13 toxin.</title>
        <authorList>
            <person name="Callol A."/>
            <person name="Pajuelo D."/>
            <person name="Ebbesson L."/>
            <person name="Teles M."/>
            <person name="MacKenzie S."/>
            <person name="Amaro C."/>
        </authorList>
    </citation>
    <scope>NUCLEOTIDE SEQUENCE</scope>
</reference>
<keyword evidence="1" id="KW-0812">Transmembrane</keyword>
<evidence type="ECO:0000313" key="2">
    <source>
        <dbReference type="EMBL" id="JAH44055.1"/>
    </source>
</evidence>
<sequence length="39" mass="4621">MINLPVSIKVSVTDFKILFLLDFEHLLFLLFTTYWSLVC</sequence>
<proteinExistence type="predicted"/>
<name>A0A0E9STT0_ANGAN</name>